<keyword evidence="2" id="KW-1185">Reference proteome</keyword>
<sequence>MNLQVFGLGQDMLLSLHELNTVKRLCYPKSTAECIKVESISKSTILNTFLGWEPLLLNTVSSCKVIGFG</sequence>
<reference evidence="1" key="1">
    <citation type="submission" date="2021-07" db="EMBL/GenBank/DDBJ databases">
        <authorList>
            <person name="Catto M.A."/>
            <person name="Jacobson A."/>
            <person name="Kennedy G."/>
            <person name="Labadie P."/>
            <person name="Hunt B.G."/>
            <person name="Srinivasan R."/>
        </authorList>
    </citation>
    <scope>NUCLEOTIDE SEQUENCE</scope>
    <source>
        <strain evidence="1">PL_HMW_Pooled</strain>
        <tissue evidence="1">Head</tissue>
    </source>
</reference>
<accession>A0AAE1LLW2</accession>
<keyword evidence="1" id="KW-0648">Protein biosynthesis</keyword>
<evidence type="ECO:0000313" key="1">
    <source>
        <dbReference type="EMBL" id="KAK3924483.1"/>
    </source>
</evidence>
<evidence type="ECO:0000313" key="2">
    <source>
        <dbReference type="Proteomes" id="UP001219518"/>
    </source>
</evidence>
<protein>
    <submittedName>
        <fullName evidence="1">Translation initiation factor IF-2</fullName>
    </submittedName>
</protein>
<dbReference type="Proteomes" id="UP001219518">
    <property type="component" value="Unassembled WGS sequence"/>
</dbReference>
<keyword evidence="1" id="KW-0396">Initiation factor</keyword>
<comment type="caution">
    <text evidence="1">The sequence shown here is derived from an EMBL/GenBank/DDBJ whole genome shotgun (WGS) entry which is preliminary data.</text>
</comment>
<reference evidence="1" key="2">
    <citation type="journal article" date="2023" name="BMC Genomics">
        <title>Pest status, molecular evolution, and epigenetic factors derived from the genome assembly of Frankliniella fusca, a thysanopteran phytovirus vector.</title>
        <authorList>
            <person name="Catto M.A."/>
            <person name="Labadie P.E."/>
            <person name="Jacobson A.L."/>
            <person name="Kennedy G.G."/>
            <person name="Srinivasan R."/>
            <person name="Hunt B.G."/>
        </authorList>
    </citation>
    <scope>NUCLEOTIDE SEQUENCE</scope>
    <source>
        <strain evidence="1">PL_HMW_Pooled</strain>
    </source>
</reference>
<organism evidence="1 2">
    <name type="scientific">Frankliniella fusca</name>
    <dbReference type="NCBI Taxonomy" id="407009"/>
    <lineage>
        <taxon>Eukaryota</taxon>
        <taxon>Metazoa</taxon>
        <taxon>Ecdysozoa</taxon>
        <taxon>Arthropoda</taxon>
        <taxon>Hexapoda</taxon>
        <taxon>Insecta</taxon>
        <taxon>Pterygota</taxon>
        <taxon>Neoptera</taxon>
        <taxon>Paraneoptera</taxon>
        <taxon>Thysanoptera</taxon>
        <taxon>Terebrantia</taxon>
        <taxon>Thripoidea</taxon>
        <taxon>Thripidae</taxon>
        <taxon>Frankliniella</taxon>
    </lineage>
</organism>
<name>A0AAE1LLW2_9NEOP</name>
<dbReference type="GO" id="GO:0003743">
    <property type="term" value="F:translation initiation factor activity"/>
    <property type="evidence" value="ECO:0007669"/>
    <property type="project" value="UniProtKB-KW"/>
</dbReference>
<proteinExistence type="predicted"/>
<gene>
    <name evidence="1" type="ORF">KUF71_012506</name>
</gene>
<dbReference type="AlphaFoldDB" id="A0AAE1LLW2"/>
<dbReference type="EMBL" id="JAHWGI010001187">
    <property type="protein sequence ID" value="KAK3924483.1"/>
    <property type="molecule type" value="Genomic_DNA"/>
</dbReference>